<name>A0A0A9A5W4_ARUDO</name>
<feature type="compositionally biased region" description="Gly residues" evidence="1">
    <location>
        <begin position="105"/>
        <end position="117"/>
    </location>
</feature>
<evidence type="ECO:0000313" key="2">
    <source>
        <dbReference type="EMBL" id="JAD44395.1"/>
    </source>
</evidence>
<organism evidence="2">
    <name type="scientific">Arundo donax</name>
    <name type="common">Giant reed</name>
    <name type="synonym">Donax arundinaceus</name>
    <dbReference type="NCBI Taxonomy" id="35708"/>
    <lineage>
        <taxon>Eukaryota</taxon>
        <taxon>Viridiplantae</taxon>
        <taxon>Streptophyta</taxon>
        <taxon>Embryophyta</taxon>
        <taxon>Tracheophyta</taxon>
        <taxon>Spermatophyta</taxon>
        <taxon>Magnoliopsida</taxon>
        <taxon>Liliopsida</taxon>
        <taxon>Poales</taxon>
        <taxon>Poaceae</taxon>
        <taxon>PACMAD clade</taxon>
        <taxon>Arundinoideae</taxon>
        <taxon>Arundineae</taxon>
        <taxon>Arundo</taxon>
    </lineage>
</organism>
<protein>
    <submittedName>
        <fullName evidence="2">Uncharacterized protein</fullName>
    </submittedName>
</protein>
<feature type="compositionally biased region" description="Basic and acidic residues" evidence="1">
    <location>
        <begin position="43"/>
        <end position="73"/>
    </location>
</feature>
<dbReference type="EMBL" id="GBRH01253500">
    <property type="protein sequence ID" value="JAD44395.1"/>
    <property type="molecule type" value="Transcribed_RNA"/>
</dbReference>
<reference evidence="2" key="1">
    <citation type="submission" date="2014-09" db="EMBL/GenBank/DDBJ databases">
        <authorList>
            <person name="Magalhaes I.L.F."/>
            <person name="Oliveira U."/>
            <person name="Santos F.R."/>
            <person name="Vidigal T.H.D.A."/>
            <person name="Brescovit A.D."/>
            <person name="Santos A.J."/>
        </authorList>
    </citation>
    <scope>NUCLEOTIDE SEQUENCE</scope>
    <source>
        <tissue evidence="2">Shoot tissue taken approximately 20 cm above the soil surface</tissue>
    </source>
</reference>
<proteinExistence type="predicted"/>
<dbReference type="AlphaFoldDB" id="A0A0A9A5W4"/>
<evidence type="ECO:0000256" key="1">
    <source>
        <dbReference type="SAM" id="MobiDB-lite"/>
    </source>
</evidence>
<feature type="region of interest" description="Disordered" evidence="1">
    <location>
        <begin position="1"/>
        <end position="117"/>
    </location>
</feature>
<accession>A0A0A9A5W4</accession>
<reference evidence="2" key="2">
    <citation type="journal article" date="2015" name="Data Brief">
        <title>Shoot transcriptome of the giant reed, Arundo donax.</title>
        <authorList>
            <person name="Barrero R.A."/>
            <person name="Guerrero F.D."/>
            <person name="Moolhuijzen P."/>
            <person name="Goolsby J.A."/>
            <person name="Tidwell J."/>
            <person name="Bellgard S.E."/>
            <person name="Bellgard M.I."/>
        </authorList>
    </citation>
    <scope>NUCLEOTIDE SEQUENCE</scope>
    <source>
        <tissue evidence="2">Shoot tissue taken approximately 20 cm above the soil surface</tissue>
    </source>
</reference>
<sequence length="117" mass="12990">MPARVNRGPGSWRPRARTLEKSQENDQPTEPTEKHTPRRRRAKNGEQENPVQKKLEFLQAFQREDSRSSEERRGRARASGLDLTSSDPGSRGGRDCSPLAEGEGQEGGDGTGGSFVW</sequence>